<dbReference type="GO" id="GO:0031966">
    <property type="term" value="C:mitochondrial membrane"/>
    <property type="evidence" value="ECO:0007669"/>
    <property type="project" value="UniProtKB-SubCell"/>
</dbReference>
<keyword evidence="3 6" id="KW-1133">Transmembrane helix</keyword>
<dbReference type="EMBL" id="GBHO01030538">
    <property type="protein sequence ID" value="JAG13066.1"/>
    <property type="molecule type" value="Transcribed_RNA"/>
</dbReference>
<organism evidence="7">
    <name type="scientific">Lygus hesperus</name>
    <name type="common">Western plant bug</name>
    <dbReference type="NCBI Taxonomy" id="30085"/>
    <lineage>
        <taxon>Eukaryota</taxon>
        <taxon>Metazoa</taxon>
        <taxon>Ecdysozoa</taxon>
        <taxon>Arthropoda</taxon>
        <taxon>Hexapoda</taxon>
        <taxon>Insecta</taxon>
        <taxon>Pterygota</taxon>
        <taxon>Neoptera</taxon>
        <taxon>Paraneoptera</taxon>
        <taxon>Hemiptera</taxon>
        <taxon>Heteroptera</taxon>
        <taxon>Panheteroptera</taxon>
        <taxon>Cimicomorpha</taxon>
        <taxon>Miridae</taxon>
        <taxon>Mirini</taxon>
        <taxon>Lygus</taxon>
    </lineage>
</organism>
<keyword evidence="4" id="KW-0496">Mitochondrion</keyword>
<keyword evidence="2 6" id="KW-0812">Transmembrane</keyword>
<evidence type="ECO:0000256" key="4">
    <source>
        <dbReference type="ARBA" id="ARBA00023128"/>
    </source>
</evidence>
<feature type="transmembrane region" description="Helical" evidence="6">
    <location>
        <begin position="79"/>
        <end position="101"/>
    </location>
</feature>
<accession>A0A0A9X070</accession>
<evidence type="ECO:0000256" key="1">
    <source>
        <dbReference type="ARBA" id="ARBA00004225"/>
    </source>
</evidence>
<feature type="transmembrane region" description="Helical" evidence="6">
    <location>
        <begin position="121"/>
        <end position="143"/>
    </location>
</feature>
<dbReference type="GO" id="GO:0032981">
    <property type="term" value="P:mitochondrial respiratory chain complex I assembly"/>
    <property type="evidence" value="ECO:0007669"/>
    <property type="project" value="TreeGrafter"/>
</dbReference>
<reference evidence="7" key="2">
    <citation type="submission" date="2014-07" db="EMBL/GenBank/DDBJ databases">
        <authorList>
            <person name="Hull J."/>
        </authorList>
    </citation>
    <scope>NUCLEOTIDE SEQUENCE</scope>
</reference>
<reference evidence="7" key="1">
    <citation type="journal article" date="2014" name="PLoS ONE">
        <title>Transcriptome-Based Identification of ABC Transporters in the Western Tarnished Plant Bug Lygus hesperus.</title>
        <authorList>
            <person name="Hull J.J."/>
            <person name="Chaney K."/>
            <person name="Geib S.M."/>
            <person name="Fabrick J.A."/>
            <person name="Brent C.S."/>
            <person name="Walsh D."/>
            <person name="Lavine L.C."/>
        </authorList>
    </citation>
    <scope>NUCLEOTIDE SEQUENCE</scope>
</reference>
<evidence type="ECO:0000256" key="3">
    <source>
        <dbReference type="ARBA" id="ARBA00022989"/>
    </source>
</evidence>
<name>A0A0A9X070_LYGHE</name>
<evidence type="ECO:0000256" key="6">
    <source>
        <dbReference type="SAM" id="Phobius"/>
    </source>
</evidence>
<evidence type="ECO:0000256" key="2">
    <source>
        <dbReference type="ARBA" id="ARBA00022692"/>
    </source>
</evidence>
<dbReference type="InterPro" id="IPR009801">
    <property type="entry name" value="TMEM126"/>
</dbReference>
<gene>
    <name evidence="7" type="ORF">CM83_33330</name>
</gene>
<dbReference type="PANTHER" id="PTHR16296:SF2">
    <property type="entry name" value="TRANSMEMBRANE PROTEIN 126A"/>
    <property type="match status" value="1"/>
</dbReference>
<sequence length="219" mass="24341">MSIVVKKSGDQDVPSNYEKCSKAEAIQHQWGIISTWTPKWDVWPFHQGLGVLAMTGAISGGMIASYIRLKLGLRHFGRMAMLLPTMGVPGAFCPILNIKLVGEPVMIQSECPVCLQMRSMLIQNIMGIGYPIVMASGTGIHLAERYATYRLPEFSLRAIPQFVNIARNLFAPYKNSIIALAIINTLIAGFITDRQANSIFTIAQKLEEEEEEPDGRTWK</sequence>
<proteinExistence type="predicted"/>
<feature type="transmembrane region" description="Helical" evidence="6">
    <location>
        <begin position="45"/>
        <end position="67"/>
    </location>
</feature>
<evidence type="ECO:0000313" key="7">
    <source>
        <dbReference type="EMBL" id="JAG13066.1"/>
    </source>
</evidence>
<dbReference type="Pfam" id="PF07114">
    <property type="entry name" value="TMEM126"/>
    <property type="match status" value="1"/>
</dbReference>
<protein>
    <submittedName>
        <fullName evidence="7">Uncharacterized protein</fullName>
    </submittedName>
</protein>
<comment type="subcellular location">
    <subcellularLocation>
        <location evidence="1">Mitochondrion membrane</location>
        <topology evidence="1">Multi-pass membrane protein</topology>
    </subcellularLocation>
</comment>
<evidence type="ECO:0000256" key="5">
    <source>
        <dbReference type="ARBA" id="ARBA00023136"/>
    </source>
</evidence>
<dbReference type="AlphaFoldDB" id="A0A0A9X070"/>
<dbReference type="PANTHER" id="PTHR16296">
    <property type="entry name" value="UNCHARACTERIZED HYPOTHALAMUS PROTEIN HT007"/>
    <property type="match status" value="1"/>
</dbReference>
<keyword evidence="5 6" id="KW-0472">Membrane</keyword>